<evidence type="ECO:0000259" key="2">
    <source>
        <dbReference type="Pfam" id="PF20598"/>
    </source>
</evidence>
<dbReference type="Pfam" id="PF20598">
    <property type="entry name" value="DUF6795"/>
    <property type="match status" value="1"/>
</dbReference>
<dbReference type="OrthoDB" id="9098565at2"/>
<feature type="chain" id="PRO_5020914267" description="DUF6795 domain-containing protein" evidence="1">
    <location>
        <begin position="26"/>
        <end position="163"/>
    </location>
</feature>
<comment type="caution">
    <text evidence="3">The sequence shown here is derived from an EMBL/GenBank/DDBJ whole genome shotgun (WGS) entry which is preliminary data.</text>
</comment>
<evidence type="ECO:0000256" key="1">
    <source>
        <dbReference type="SAM" id="SignalP"/>
    </source>
</evidence>
<feature type="signal peptide" evidence="1">
    <location>
        <begin position="1"/>
        <end position="25"/>
    </location>
</feature>
<accession>A0A4Q9R1C2</accession>
<proteinExistence type="predicted"/>
<organism evidence="3 4">
    <name type="scientific">Phytopseudomonas dryadis</name>
    <dbReference type="NCBI Taxonomy" id="2487520"/>
    <lineage>
        <taxon>Bacteria</taxon>
        <taxon>Pseudomonadati</taxon>
        <taxon>Pseudomonadota</taxon>
        <taxon>Gammaproteobacteria</taxon>
        <taxon>Pseudomonadales</taxon>
        <taxon>Pseudomonadaceae</taxon>
        <taxon>Phytopseudomonas</taxon>
    </lineage>
</organism>
<gene>
    <name evidence="3" type="ORF">DNK44_11920</name>
</gene>
<feature type="domain" description="DUF6795" evidence="2">
    <location>
        <begin position="36"/>
        <end position="141"/>
    </location>
</feature>
<dbReference type="RefSeq" id="WP_131198084.1">
    <property type="nucleotide sequence ID" value="NZ_QJUL01000014.1"/>
</dbReference>
<dbReference type="EMBL" id="QJUL01000014">
    <property type="protein sequence ID" value="TBU92768.1"/>
    <property type="molecule type" value="Genomic_DNA"/>
</dbReference>
<name>A0A4Q9R1C2_9GAMM</name>
<evidence type="ECO:0000313" key="4">
    <source>
        <dbReference type="Proteomes" id="UP000293172"/>
    </source>
</evidence>
<dbReference type="InterPro" id="IPR046474">
    <property type="entry name" value="DUF6795"/>
</dbReference>
<dbReference type="AlphaFoldDB" id="A0A4Q9R1C2"/>
<reference evidence="3 4" key="1">
    <citation type="submission" date="2018-06" db="EMBL/GenBank/DDBJ databases">
        <title>Three novel Pseudomonas species isolated from symptomatic oak.</title>
        <authorList>
            <person name="Bueno-Gonzalez V."/>
            <person name="Brady C."/>
        </authorList>
    </citation>
    <scope>NUCLEOTIDE SEQUENCE [LARGE SCALE GENOMIC DNA]</scope>
    <source>
        <strain evidence="3 4">P6B</strain>
    </source>
</reference>
<evidence type="ECO:0000313" key="3">
    <source>
        <dbReference type="EMBL" id="TBU92768.1"/>
    </source>
</evidence>
<keyword evidence="1" id="KW-0732">Signal</keyword>
<protein>
    <recommendedName>
        <fullName evidence="2">DUF6795 domain-containing protein</fullName>
    </recommendedName>
</protein>
<dbReference type="Proteomes" id="UP000293172">
    <property type="component" value="Unassembled WGS sequence"/>
</dbReference>
<sequence length="163" mass="18152">MIANRNATCWMLVLLGLLLQGQAMAFTQTLYLFSEVEGTVLLDGQPVEGVEVGQEYHWHWKNEHRKSSTKTGANGRFHFPAVTGKSLTAGLIPHEPAIGQRITLRYQGKEHKGWVFSKHNYDNLGEVKCRALTFNCELNAEPVAQAETETFGICLLQHDGKAG</sequence>